<dbReference type="RefSeq" id="WP_126802878.1">
    <property type="nucleotide sequence ID" value="NZ_PIPL01000001.1"/>
</dbReference>
<name>A0A432W7P7_9GAMM</name>
<evidence type="ECO:0000256" key="7">
    <source>
        <dbReference type="ARBA" id="ARBA00023136"/>
    </source>
</evidence>
<dbReference type="PANTHER" id="PTHR30269">
    <property type="entry name" value="TRANSMEMBRANE PROTEIN YFCA"/>
    <property type="match status" value="1"/>
</dbReference>
<evidence type="ECO:0000256" key="3">
    <source>
        <dbReference type="ARBA" id="ARBA00022448"/>
    </source>
</evidence>
<dbReference type="AlphaFoldDB" id="A0A432W7P7"/>
<comment type="similarity">
    <text evidence="2 8">Belongs to the 4-toluene sulfonate uptake permease (TSUP) (TC 2.A.102) family.</text>
</comment>
<gene>
    <name evidence="9" type="ORF">CWE09_04865</name>
</gene>
<feature type="transmembrane region" description="Helical" evidence="8">
    <location>
        <begin position="9"/>
        <end position="34"/>
    </location>
</feature>
<dbReference type="EMBL" id="PIPL01000001">
    <property type="protein sequence ID" value="RUO26062.1"/>
    <property type="molecule type" value="Genomic_DNA"/>
</dbReference>
<evidence type="ECO:0000256" key="5">
    <source>
        <dbReference type="ARBA" id="ARBA00022692"/>
    </source>
</evidence>
<keyword evidence="3" id="KW-0813">Transport</keyword>
<sequence length="252" mass="26860">MTLLPELSLYLWLIAILVITIGSFIQGVIGYGIALFSAPLLFLIYPGFVPAPLIILGGIMSLLVLRDNYQHVVRRDLYFTLSGSFIGVFTAWLVAGLLSAAAWDIIFGGLILLAVAVSVVSYLRRNSRVHSDGPGNVTIFAGAYGTGLMGTITGVGGPPIGLAYQQATPGRIRGSLSATFIPASIVSLIALWHIGRFSLADLVVSALLAPAMFAGFYLSQRFGGRLPASWFTRFLLSISAIAGFYAVLRGFL</sequence>
<comment type="caution">
    <text evidence="9">The sequence shown here is derived from an EMBL/GenBank/DDBJ whole genome shotgun (WGS) entry which is preliminary data.</text>
</comment>
<evidence type="ECO:0000313" key="9">
    <source>
        <dbReference type="EMBL" id="RUO26062.1"/>
    </source>
</evidence>
<feature type="transmembrane region" description="Helical" evidence="8">
    <location>
        <begin position="77"/>
        <end position="95"/>
    </location>
</feature>
<evidence type="ECO:0000256" key="6">
    <source>
        <dbReference type="ARBA" id="ARBA00022989"/>
    </source>
</evidence>
<keyword evidence="10" id="KW-1185">Reference proteome</keyword>
<dbReference type="Pfam" id="PF01925">
    <property type="entry name" value="TauE"/>
    <property type="match status" value="1"/>
</dbReference>
<proteinExistence type="inferred from homology"/>
<dbReference type="InterPro" id="IPR002781">
    <property type="entry name" value="TM_pro_TauE-like"/>
</dbReference>
<feature type="transmembrane region" description="Helical" evidence="8">
    <location>
        <begin position="199"/>
        <end position="218"/>
    </location>
</feature>
<feature type="transmembrane region" description="Helical" evidence="8">
    <location>
        <begin position="230"/>
        <end position="248"/>
    </location>
</feature>
<accession>A0A432W7P7</accession>
<dbReference type="InterPro" id="IPR052017">
    <property type="entry name" value="TSUP"/>
</dbReference>
<evidence type="ECO:0000256" key="4">
    <source>
        <dbReference type="ARBA" id="ARBA00022475"/>
    </source>
</evidence>
<organism evidence="9 10">
    <name type="scientific">Aliidiomarina minuta</name>
    <dbReference type="NCBI Taxonomy" id="880057"/>
    <lineage>
        <taxon>Bacteria</taxon>
        <taxon>Pseudomonadati</taxon>
        <taxon>Pseudomonadota</taxon>
        <taxon>Gammaproteobacteria</taxon>
        <taxon>Alteromonadales</taxon>
        <taxon>Idiomarinaceae</taxon>
        <taxon>Aliidiomarina</taxon>
    </lineage>
</organism>
<comment type="subcellular location">
    <subcellularLocation>
        <location evidence="1 8">Cell membrane</location>
        <topology evidence="1 8">Multi-pass membrane protein</topology>
    </subcellularLocation>
</comment>
<keyword evidence="7 8" id="KW-0472">Membrane</keyword>
<keyword evidence="6 8" id="KW-1133">Transmembrane helix</keyword>
<evidence type="ECO:0000256" key="1">
    <source>
        <dbReference type="ARBA" id="ARBA00004651"/>
    </source>
</evidence>
<feature type="transmembrane region" description="Helical" evidence="8">
    <location>
        <begin position="40"/>
        <end position="65"/>
    </location>
</feature>
<dbReference type="GO" id="GO:0005886">
    <property type="term" value="C:plasma membrane"/>
    <property type="evidence" value="ECO:0007669"/>
    <property type="project" value="UniProtKB-SubCell"/>
</dbReference>
<dbReference type="Proteomes" id="UP000288293">
    <property type="component" value="Unassembled WGS sequence"/>
</dbReference>
<keyword evidence="4 8" id="KW-1003">Cell membrane</keyword>
<evidence type="ECO:0000256" key="2">
    <source>
        <dbReference type="ARBA" id="ARBA00009142"/>
    </source>
</evidence>
<feature type="transmembrane region" description="Helical" evidence="8">
    <location>
        <begin position="135"/>
        <end position="155"/>
    </location>
</feature>
<reference evidence="9 10" key="1">
    <citation type="journal article" date="2011" name="Front. Microbiol.">
        <title>Genomic signatures of strain selection and enhancement in Bacillus atrophaeus var. globigii, a historical biowarfare simulant.</title>
        <authorList>
            <person name="Gibbons H.S."/>
            <person name="Broomall S.M."/>
            <person name="McNew L.A."/>
            <person name="Daligault H."/>
            <person name="Chapman C."/>
            <person name="Bruce D."/>
            <person name="Karavis M."/>
            <person name="Krepps M."/>
            <person name="McGregor P.A."/>
            <person name="Hong C."/>
            <person name="Park K.H."/>
            <person name="Akmal A."/>
            <person name="Feldman A."/>
            <person name="Lin J.S."/>
            <person name="Chang W.E."/>
            <person name="Higgs B.W."/>
            <person name="Demirev P."/>
            <person name="Lindquist J."/>
            <person name="Liem A."/>
            <person name="Fochler E."/>
            <person name="Read T.D."/>
            <person name="Tapia R."/>
            <person name="Johnson S."/>
            <person name="Bishop-Lilly K.A."/>
            <person name="Detter C."/>
            <person name="Han C."/>
            <person name="Sozhamannan S."/>
            <person name="Rosenzweig C.N."/>
            <person name="Skowronski E.W."/>
        </authorList>
    </citation>
    <scope>NUCLEOTIDE SEQUENCE [LARGE SCALE GENOMIC DNA]</scope>
    <source>
        <strain evidence="9 10">MLST1</strain>
    </source>
</reference>
<evidence type="ECO:0000256" key="8">
    <source>
        <dbReference type="RuleBase" id="RU363041"/>
    </source>
</evidence>
<feature type="transmembrane region" description="Helical" evidence="8">
    <location>
        <begin position="175"/>
        <end position="192"/>
    </location>
</feature>
<protein>
    <recommendedName>
        <fullName evidence="8">Probable membrane transporter protein</fullName>
    </recommendedName>
</protein>
<evidence type="ECO:0000313" key="10">
    <source>
        <dbReference type="Proteomes" id="UP000288293"/>
    </source>
</evidence>
<feature type="transmembrane region" description="Helical" evidence="8">
    <location>
        <begin position="101"/>
        <end position="123"/>
    </location>
</feature>
<keyword evidence="5 8" id="KW-0812">Transmembrane</keyword>
<dbReference type="OrthoDB" id="5472127at2"/>
<dbReference type="PANTHER" id="PTHR30269:SF37">
    <property type="entry name" value="MEMBRANE TRANSPORTER PROTEIN"/>
    <property type="match status" value="1"/>
</dbReference>